<sequence>MLKLNKLIEFSEEYVNARANLEKAIIVAIDDEVAGLIEDLTNSGNQCTLITVIPTHDSAIRDEDNKAMKNNLLFFIVKKTDSKAGNAQKLANFVICQNEIEDLLKHIIGLIDAQGEDCLFKNIDYGSAPIIPIPNYFNQNGYLLEISTKTYF</sequence>
<proteinExistence type="predicted"/>
<comment type="caution">
    <text evidence="1">The sequence shown here is derived from an EMBL/GenBank/DDBJ whole genome shotgun (WGS) entry which is preliminary data.</text>
</comment>
<name>A0A5C7BAP9_9FLAO</name>
<keyword evidence="2" id="KW-1185">Reference proteome</keyword>
<evidence type="ECO:0000313" key="2">
    <source>
        <dbReference type="Proteomes" id="UP000321938"/>
    </source>
</evidence>
<dbReference type="EMBL" id="VOSB01000007">
    <property type="protein sequence ID" value="TXE18631.1"/>
    <property type="molecule type" value="Genomic_DNA"/>
</dbReference>
<organism evidence="1 2">
    <name type="scientific">Psychroserpens burtonensis</name>
    <dbReference type="NCBI Taxonomy" id="49278"/>
    <lineage>
        <taxon>Bacteria</taxon>
        <taxon>Pseudomonadati</taxon>
        <taxon>Bacteroidota</taxon>
        <taxon>Flavobacteriia</taxon>
        <taxon>Flavobacteriales</taxon>
        <taxon>Flavobacteriaceae</taxon>
        <taxon>Psychroserpens</taxon>
    </lineage>
</organism>
<dbReference type="Proteomes" id="UP000321938">
    <property type="component" value="Unassembled WGS sequence"/>
</dbReference>
<dbReference type="OrthoDB" id="9957020at2"/>
<dbReference type="AlphaFoldDB" id="A0A5C7BAP9"/>
<gene>
    <name evidence="1" type="ORF">ES692_06190</name>
</gene>
<evidence type="ECO:0000313" key="1">
    <source>
        <dbReference type="EMBL" id="TXE18631.1"/>
    </source>
</evidence>
<accession>A0A5C7BAP9</accession>
<reference evidence="1 2" key="1">
    <citation type="submission" date="2019-08" db="EMBL/GenBank/DDBJ databases">
        <title>Genome of Psychroserpens burtonensis ACAM 167.</title>
        <authorList>
            <person name="Bowman J.P."/>
        </authorList>
    </citation>
    <scope>NUCLEOTIDE SEQUENCE [LARGE SCALE GENOMIC DNA]</scope>
    <source>
        <strain evidence="1 2">ACAM 167</strain>
    </source>
</reference>
<protein>
    <submittedName>
        <fullName evidence="1">Uncharacterized protein</fullName>
    </submittedName>
</protein>
<dbReference type="RefSeq" id="WP_147231389.1">
    <property type="nucleotide sequence ID" value="NZ_VOSB01000007.1"/>
</dbReference>